<accession>A0A2C5Y8T8</accession>
<reference evidence="2 3" key="1">
    <citation type="submission" date="2017-06" db="EMBL/GenBank/DDBJ databases">
        <title>Ant-infecting Ophiocordyceps genomes reveal a high diversity of potential behavioral manipulation genes and a possible major role for enterotoxins.</title>
        <authorList>
            <person name="De Bekker C."/>
            <person name="Evans H.C."/>
            <person name="Brachmann A."/>
            <person name="Hughes D.P."/>
        </authorList>
    </citation>
    <scope>NUCLEOTIDE SEQUENCE [LARGE SCALE GENOMIC DNA]</scope>
    <source>
        <strain evidence="2 3">Map64</strain>
    </source>
</reference>
<gene>
    <name evidence="2" type="ORF">CDD81_5001</name>
</gene>
<feature type="signal peptide" evidence="1">
    <location>
        <begin position="1"/>
        <end position="22"/>
    </location>
</feature>
<dbReference type="AlphaFoldDB" id="A0A2C5Y8T8"/>
<protein>
    <submittedName>
        <fullName evidence="2">Uncharacterized protein</fullName>
    </submittedName>
</protein>
<keyword evidence="1" id="KW-0732">Signal</keyword>
<feature type="chain" id="PRO_5013107004" evidence="1">
    <location>
        <begin position="23"/>
        <end position="1004"/>
    </location>
</feature>
<dbReference type="Proteomes" id="UP000226192">
    <property type="component" value="Unassembled WGS sequence"/>
</dbReference>
<comment type="caution">
    <text evidence="2">The sequence shown here is derived from an EMBL/GenBank/DDBJ whole genome shotgun (WGS) entry which is preliminary data.</text>
</comment>
<proteinExistence type="predicted"/>
<evidence type="ECO:0000313" key="2">
    <source>
        <dbReference type="EMBL" id="PHH64126.1"/>
    </source>
</evidence>
<dbReference type="OrthoDB" id="4922995at2759"/>
<name>A0A2C5Y8T8_9HYPO</name>
<organism evidence="2 3">
    <name type="scientific">Ophiocordyceps australis</name>
    <dbReference type="NCBI Taxonomy" id="1399860"/>
    <lineage>
        <taxon>Eukaryota</taxon>
        <taxon>Fungi</taxon>
        <taxon>Dikarya</taxon>
        <taxon>Ascomycota</taxon>
        <taxon>Pezizomycotina</taxon>
        <taxon>Sordariomycetes</taxon>
        <taxon>Hypocreomycetidae</taxon>
        <taxon>Hypocreales</taxon>
        <taxon>Ophiocordycipitaceae</taxon>
        <taxon>Ophiocordyceps</taxon>
    </lineage>
</organism>
<evidence type="ECO:0000313" key="3">
    <source>
        <dbReference type="Proteomes" id="UP000226192"/>
    </source>
</evidence>
<dbReference type="EMBL" id="NJET01000036">
    <property type="protein sequence ID" value="PHH64126.1"/>
    <property type="molecule type" value="Genomic_DNA"/>
</dbReference>
<keyword evidence="3" id="KW-1185">Reference proteome</keyword>
<dbReference type="STRING" id="1399860.A0A2C5Y8T8"/>
<sequence length="1004" mass="112982">MLGFLRILALGLCLLQLGLVVATPQGTTKKPKPVTDRSIWGIRAFSSPNFLQIKTWTKGPNPSPYFEAVMLPQMLTYRWVFYETPDEALLGLQRYWTRNYFRRLEEPYRLYLLRWDDDGEFWHVWNRDRSYDHEALHSRERILPPPSNVYQIPGYLQRKPEAYQSSLQVLNDIFTHPVPAVPNADPSLHGAVATNIPQIKVWFGKMAIHLNARCPANDAQPRPSTSKAVLTQRCAQYIAHTIENDLPWVQNWVQQMADAAGLTCEKEDPNRASCSNERCDTAVAHVLAEDPEFVKRWAMDMAASLDLNCIKSDAQPDPHCSTAIDNDTWIREMIQLLLYYAGIESCSDDSALANDVLQYLQDNFELSREQLMSNLAQGPQWLRQNFPQLLAVLSEFTMASLVPANCFQKSHAGKRALQRRDTAQRDILCRELLSGITQERQKVPGVYACIDESSKQACSFVKSNIDECVVLTQAWDKHTSSVRPGKTAGHCTLFSGHDCSGSGISTRFPGMSRGKEGRPVLSNKIGSLRCDGTKTAAAQKVGGCTHFDSLTVRLKLGSGWGTGTWSKIYYSLGESRTLLLAAHGPHGGSCIETKINMTKAFESAKVAASYINSFTIWDIIDSAGIVSHPATLGGDEWLLENFRIDAHCADAPKTLVYQAHVNEIVSHDKLRIDMPTPVKSVSIEPRDWVAVSKHLPETCQIGFADSEKHPTHECTEMGQLQLEIQLGNGYYQGTWDSLYFNFQDNEKHFIVSSPSPGFHEHQELDLQKVFKASKVAFNHLRLAQIYQYHDSISGNDDWKLKGIKLKARCANSLTEYQLDKFAAVNYAVTDMHAVWHTSWRAWSAAIDPQKDWNQVFECSQLDQLSASIYLGDKWSGGTWDDLFIRFETGSKHEFLLATQPSHDTTYNVEIDMNKAFQSPVVPVGKLEAFSILSNADQGNSPDEWRLGTVVLHARCAGSKKQLVHDTFQVDKWYERHRSFQSKISLRGWHLADASGNRAGAPGDF</sequence>
<evidence type="ECO:0000256" key="1">
    <source>
        <dbReference type="SAM" id="SignalP"/>
    </source>
</evidence>